<dbReference type="SUPFAM" id="SSF88723">
    <property type="entry name" value="PIN domain-like"/>
    <property type="match status" value="1"/>
</dbReference>
<accession>A0A1W2FYQ8</accession>
<evidence type="ECO:0000313" key="8">
    <source>
        <dbReference type="Proteomes" id="UP000192674"/>
    </source>
</evidence>
<dbReference type="Pfam" id="PF13638">
    <property type="entry name" value="PIN_4"/>
    <property type="match status" value="1"/>
</dbReference>
<dbReference type="EMBL" id="FWXV01000019">
    <property type="protein sequence ID" value="SMD27070.1"/>
    <property type="molecule type" value="Genomic_DNA"/>
</dbReference>
<dbReference type="Gene3D" id="3.40.50.1010">
    <property type="entry name" value="5'-nuclease"/>
    <property type="match status" value="1"/>
</dbReference>
<dbReference type="Proteomes" id="UP000192674">
    <property type="component" value="Unassembled WGS sequence"/>
</dbReference>
<evidence type="ECO:0000256" key="5">
    <source>
        <dbReference type="SAM" id="MobiDB-lite"/>
    </source>
</evidence>
<gene>
    <name evidence="7" type="ORF">SAMN05661093_10667</name>
</gene>
<evidence type="ECO:0000256" key="2">
    <source>
        <dbReference type="ARBA" id="ARBA00022723"/>
    </source>
</evidence>
<evidence type="ECO:0000256" key="1">
    <source>
        <dbReference type="ARBA" id="ARBA00022722"/>
    </source>
</evidence>
<reference evidence="7 8" key="1">
    <citation type="submission" date="2017-04" db="EMBL/GenBank/DDBJ databases">
        <authorList>
            <person name="Afonso C.L."/>
            <person name="Miller P.J."/>
            <person name="Scott M.A."/>
            <person name="Spackman E."/>
            <person name="Goraichik I."/>
            <person name="Dimitrov K.M."/>
            <person name="Suarez D.L."/>
            <person name="Swayne D.E."/>
        </authorList>
    </citation>
    <scope>NUCLEOTIDE SEQUENCE [LARGE SCALE GENOMIC DNA]</scope>
    <source>
        <strain evidence="7 8">DSM 43828</strain>
    </source>
</reference>
<keyword evidence="8" id="KW-1185">Reference proteome</keyword>
<keyword evidence="4" id="KW-0460">Magnesium</keyword>
<keyword evidence="3" id="KW-0378">Hydrolase</keyword>
<evidence type="ECO:0000313" key="7">
    <source>
        <dbReference type="EMBL" id="SMD27070.1"/>
    </source>
</evidence>
<dbReference type="InterPro" id="IPR002716">
    <property type="entry name" value="PIN_dom"/>
</dbReference>
<feature type="domain" description="PIN" evidence="6">
    <location>
        <begin position="161"/>
        <end position="272"/>
    </location>
</feature>
<dbReference type="RefSeq" id="WP_160097357.1">
    <property type="nucleotide sequence ID" value="NZ_FWXV01000019.1"/>
</dbReference>
<evidence type="ECO:0000259" key="6">
    <source>
        <dbReference type="Pfam" id="PF13638"/>
    </source>
</evidence>
<name>A0A1W2FYQ8_KIBAR</name>
<dbReference type="GO" id="GO:0004518">
    <property type="term" value="F:nuclease activity"/>
    <property type="evidence" value="ECO:0007669"/>
    <property type="project" value="UniProtKB-KW"/>
</dbReference>
<dbReference type="OrthoDB" id="5145858at2"/>
<protein>
    <submittedName>
        <fullName evidence="7">PIN domain-containing protein</fullName>
    </submittedName>
</protein>
<evidence type="ECO:0000256" key="3">
    <source>
        <dbReference type="ARBA" id="ARBA00022801"/>
    </source>
</evidence>
<dbReference type="GO" id="GO:0016787">
    <property type="term" value="F:hydrolase activity"/>
    <property type="evidence" value="ECO:0007669"/>
    <property type="project" value="UniProtKB-KW"/>
</dbReference>
<dbReference type="AlphaFoldDB" id="A0A1W2FYQ8"/>
<keyword evidence="2" id="KW-0479">Metal-binding</keyword>
<dbReference type="InterPro" id="IPR029060">
    <property type="entry name" value="PIN-like_dom_sf"/>
</dbReference>
<feature type="region of interest" description="Disordered" evidence="5">
    <location>
        <begin position="274"/>
        <end position="294"/>
    </location>
</feature>
<proteinExistence type="predicted"/>
<evidence type="ECO:0000256" key="4">
    <source>
        <dbReference type="ARBA" id="ARBA00022842"/>
    </source>
</evidence>
<keyword evidence="1" id="KW-0540">Nuclease</keyword>
<organism evidence="7 8">
    <name type="scientific">Kibdelosporangium aridum</name>
    <dbReference type="NCBI Taxonomy" id="2030"/>
    <lineage>
        <taxon>Bacteria</taxon>
        <taxon>Bacillati</taxon>
        <taxon>Actinomycetota</taxon>
        <taxon>Actinomycetes</taxon>
        <taxon>Pseudonocardiales</taxon>
        <taxon>Pseudonocardiaceae</taxon>
        <taxon>Kibdelosporangium</taxon>
    </lineage>
</organism>
<dbReference type="GO" id="GO:0046872">
    <property type="term" value="F:metal ion binding"/>
    <property type="evidence" value="ECO:0007669"/>
    <property type="project" value="UniProtKB-KW"/>
</dbReference>
<sequence length="294" mass="33161">MRLTPGTALDYADDVLSRAETIWHAVRGSGKLYGAYVEAVRDTFPTLKQVFVSPDLSAGLHSTAYWQLVAIRSMAPDRSVDRPLARVMREPADLTVRHALITEIESQVQALKQARVELDAWKELAARPGLPIVYDTNMLNHWRQPGDIRWRDVFKAAGENVPQTRLVIPLRVIDELDRQKYGQGDLARKAATAIRYLERVLKNSQPGEAVRLREDTTLEIWVDTDDRGEDADLSILRSAADLETLHPTTGVRVLTDDVGMRLRAKQMRLKTFRLPEDHRKPGTALDEAPAQDGR</sequence>